<feature type="compositionally biased region" description="Polar residues" evidence="1">
    <location>
        <begin position="269"/>
        <end position="278"/>
    </location>
</feature>
<keyword evidence="2" id="KW-0472">Membrane</keyword>
<dbReference type="Proteomes" id="UP001359485">
    <property type="component" value="Unassembled WGS sequence"/>
</dbReference>
<accession>A0ABR1AFG7</accession>
<proteinExistence type="predicted"/>
<keyword evidence="2" id="KW-0812">Transmembrane</keyword>
<protein>
    <submittedName>
        <fullName evidence="3">Uncharacterized protein</fullName>
    </submittedName>
</protein>
<keyword evidence="4" id="KW-1185">Reference proteome</keyword>
<keyword evidence="2" id="KW-1133">Transmembrane helix</keyword>
<comment type="caution">
    <text evidence="3">The sequence shown here is derived from an EMBL/GenBank/DDBJ whole genome shotgun (WGS) entry which is preliminary data.</text>
</comment>
<feature type="region of interest" description="Disordered" evidence="1">
    <location>
        <begin position="251"/>
        <end position="278"/>
    </location>
</feature>
<feature type="transmembrane region" description="Helical" evidence="2">
    <location>
        <begin position="147"/>
        <end position="168"/>
    </location>
</feature>
<name>A0ABR1AFG7_POLSC</name>
<sequence>MLKLENITCLIGILSVTLFAIVTINYTSKLIFRNDHVKGSKKPINQIYDVSHGLNATQICLLSTDIYKTGYEDSECQNKTLIHWYIPWMSNELWNAFKRRIKEIKREKEMQRLLVDNNTETEHAKGKVLQGDSKSHGEKVKKRPSEVIYTVLVGLLVLSALGACWEVFKNKIKGRNADSGGSKAQDRDCSLADFTINRHLRRESKQHGNLHLMRQASFDVPAKVTQNLIHQSSLDRTSPKMVSQVIENDLRRNSVPSSPTYDIAPPRHSISSSSNPPLRVLRQNSLDMTCEEGNLDARKKPRHIIRRH</sequence>
<evidence type="ECO:0000313" key="3">
    <source>
        <dbReference type="EMBL" id="KAK6618193.1"/>
    </source>
</evidence>
<evidence type="ECO:0000313" key="4">
    <source>
        <dbReference type="Proteomes" id="UP001359485"/>
    </source>
</evidence>
<evidence type="ECO:0000256" key="1">
    <source>
        <dbReference type="SAM" id="MobiDB-lite"/>
    </source>
</evidence>
<dbReference type="EMBL" id="JAWJWF010000050">
    <property type="protein sequence ID" value="KAK6618193.1"/>
    <property type="molecule type" value="Genomic_DNA"/>
</dbReference>
<reference evidence="3 4" key="1">
    <citation type="submission" date="2023-09" db="EMBL/GenBank/DDBJ databases">
        <title>Genomes of two closely related lineages of the louse Polyplax serrata with different host specificities.</title>
        <authorList>
            <person name="Martinu J."/>
            <person name="Tarabai H."/>
            <person name="Stefka J."/>
            <person name="Hypsa V."/>
        </authorList>
    </citation>
    <scope>NUCLEOTIDE SEQUENCE [LARGE SCALE GENOMIC DNA]</scope>
    <source>
        <strain evidence="3">98ZLc_SE</strain>
    </source>
</reference>
<evidence type="ECO:0000256" key="2">
    <source>
        <dbReference type="SAM" id="Phobius"/>
    </source>
</evidence>
<gene>
    <name evidence="3" type="ORF">RUM44_002644</name>
</gene>
<feature type="transmembrane region" description="Helical" evidence="2">
    <location>
        <begin position="7"/>
        <end position="26"/>
    </location>
</feature>
<organism evidence="3 4">
    <name type="scientific">Polyplax serrata</name>
    <name type="common">Common mouse louse</name>
    <dbReference type="NCBI Taxonomy" id="468196"/>
    <lineage>
        <taxon>Eukaryota</taxon>
        <taxon>Metazoa</taxon>
        <taxon>Ecdysozoa</taxon>
        <taxon>Arthropoda</taxon>
        <taxon>Hexapoda</taxon>
        <taxon>Insecta</taxon>
        <taxon>Pterygota</taxon>
        <taxon>Neoptera</taxon>
        <taxon>Paraneoptera</taxon>
        <taxon>Psocodea</taxon>
        <taxon>Troctomorpha</taxon>
        <taxon>Phthiraptera</taxon>
        <taxon>Anoplura</taxon>
        <taxon>Polyplacidae</taxon>
        <taxon>Polyplax</taxon>
    </lineage>
</organism>